<dbReference type="PANTHER" id="PTHR10434">
    <property type="entry name" value="1-ACYL-SN-GLYCEROL-3-PHOSPHATE ACYLTRANSFERASE"/>
    <property type="match status" value="1"/>
</dbReference>
<evidence type="ECO:0000256" key="2">
    <source>
        <dbReference type="ARBA" id="ARBA00022679"/>
    </source>
</evidence>
<evidence type="ECO:0000313" key="5">
    <source>
        <dbReference type="EMBL" id="SER11679.1"/>
    </source>
</evidence>
<accession>A0A1H9LKC3</accession>
<evidence type="ECO:0000313" key="6">
    <source>
        <dbReference type="Proteomes" id="UP000199647"/>
    </source>
</evidence>
<dbReference type="Proteomes" id="UP000199647">
    <property type="component" value="Unassembled WGS sequence"/>
</dbReference>
<dbReference type="Pfam" id="PF01553">
    <property type="entry name" value="Acyltransferase"/>
    <property type="match status" value="1"/>
</dbReference>
<organism evidence="5 6">
    <name type="scientific">Faunimonas pinastri</name>
    <dbReference type="NCBI Taxonomy" id="1855383"/>
    <lineage>
        <taxon>Bacteria</taxon>
        <taxon>Pseudomonadati</taxon>
        <taxon>Pseudomonadota</taxon>
        <taxon>Alphaproteobacteria</taxon>
        <taxon>Hyphomicrobiales</taxon>
        <taxon>Afifellaceae</taxon>
        <taxon>Faunimonas</taxon>
    </lineage>
</organism>
<name>A0A1H9LKC3_9HYPH</name>
<keyword evidence="2 5" id="KW-0808">Transferase</keyword>
<dbReference type="AlphaFoldDB" id="A0A1H9LKC3"/>
<reference evidence="5 6" key="1">
    <citation type="submission" date="2016-10" db="EMBL/GenBank/DDBJ databases">
        <authorList>
            <person name="de Groot N.N."/>
        </authorList>
    </citation>
    <scope>NUCLEOTIDE SEQUENCE [LARGE SCALE GENOMIC DNA]</scope>
    <source>
        <strain evidence="5 6">A52C2</strain>
    </source>
</reference>
<dbReference type="GO" id="GO:0003841">
    <property type="term" value="F:1-acylglycerol-3-phosphate O-acyltransferase activity"/>
    <property type="evidence" value="ECO:0007669"/>
    <property type="project" value="TreeGrafter"/>
</dbReference>
<comment type="pathway">
    <text evidence="1">Lipid metabolism.</text>
</comment>
<dbReference type="InterPro" id="IPR002123">
    <property type="entry name" value="Plipid/glycerol_acylTrfase"/>
</dbReference>
<protein>
    <submittedName>
        <fullName evidence="5">1-acyl-sn-glycerol-3-phosphate acyltransferase</fullName>
    </submittedName>
</protein>
<gene>
    <name evidence="5" type="ORF">SAMN05216548_111119</name>
</gene>
<dbReference type="OrthoDB" id="9809618at2"/>
<evidence type="ECO:0000259" key="4">
    <source>
        <dbReference type="SMART" id="SM00563"/>
    </source>
</evidence>
<proteinExistence type="predicted"/>
<keyword evidence="3 5" id="KW-0012">Acyltransferase</keyword>
<dbReference type="SUPFAM" id="SSF69593">
    <property type="entry name" value="Glycerol-3-phosphate (1)-acyltransferase"/>
    <property type="match status" value="1"/>
</dbReference>
<keyword evidence="6" id="KW-1185">Reference proteome</keyword>
<dbReference type="EMBL" id="FOFG01000011">
    <property type="protein sequence ID" value="SER11679.1"/>
    <property type="molecule type" value="Genomic_DNA"/>
</dbReference>
<feature type="domain" description="Phospholipid/glycerol acyltransferase" evidence="4">
    <location>
        <begin position="72"/>
        <end position="186"/>
    </location>
</feature>
<dbReference type="RefSeq" id="WP_092497844.1">
    <property type="nucleotide sequence ID" value="NZ_FOFG01000011.1"/>
</dbReference>
<evidence type="ECO:0000256" key="1">
    <source>
        <dbReference type="ARBA" id="ARBA00005189"/>
    </source>
</evidence>
<dbReference type="SMART" id="SM00563">
    <property type="entry name" value="PlsC"/>
    <property type="match status" value="1"/>
</dbReference>
<dbReference type="PANTHER" id="PTHR10434:SF40">
    <property type="entry name" value="1-ACYL-SN-GLYCEROL-3-PHOSPHATE ACYLTRANSFERASE"/>
    <property type="match status" value="1"/>
</dbReference>
<evidence type="ECO:0000256" key="3">
    <source>
        <dbReference type="ARBA" id="ARBA00023315"/>
    </source>
</evidence>
<dbReference type="STRING" id="1855383.SAMN05216548_111119"/>
<dbReference type="GO" id="GO:0006654">
    <property type="term" value="P:phosphatidic acid biosynthetic process"/>
    <property type="evidence" value="ECO:0007669"/>
    <property type="project" value="TreeGrafter"/>
</dbReference>
<dbReference type="CDD" id="cd07989">
    <property type="entry name" value="LPLAT_AGPAT-like"/>
    <property type="match status" value="1"/>
</dbReference>
<sequence>MSSFRSKLFSLFLALWTLVLGLGIPFLMIGRSSRRVRAYSRFWASGVQWGLGNIVGLRYRVEGTLPDDGKPRLIICNHQSAWETLIFITVFRNLSFVAKKELSRVPIFGWFLTNYPMIMIDRQGGRATLVQMLRQAQSAIDQGLSILIFPEGTRIDVHETRPFEVGVAALYRKLGVPALTLAHNSGCFWKGGGSGLAAGEITLRVIEEIPPGLGQAEFLQRIESTINREKAALAESC</sequence>